<dbReference type="PROSITE" id="PS00027">
    <property type="entry name" value="HOMEOBOX_1"/>
    <property type="match status" value="1"/>
</dbReference>
<evidence type="ECO:0000256" key="6">
    <source>
        <dbReference type="RuleBase" id="RU000682"/>
    </source>
</evidence>
<feature type="region of interest" description="Disordered" evidence="7">
    <location>
        <begin position="179"/>
        <end position="228"/>
    </location>
</feature>
<gene>
    <name evidence="9" type="ORF">NDU88_006149</name>
</gene>
<evidence type="ECO:0000259" key="8">
    <source>
        <dbReference type="PROSITE" id="PS50071"/>
    </source>
</evidence>
<feature type="region of interest" description="Disordered" evidence="7">
    <location>
        <begin position="286"/>
        <end position="318"/>
    </location>
</feature>
<evidence type="ECO:0000256" key="3">
    <source>
        <dbReference type="ARBA" id="ARBA00023155"/>
    </source>
</evidence>
<evidence type="ECO:0000313" key="9">
    <source>
        <dbReference type="EMBL" id="KAJ1139785.1"/>
    </source>
</evidence>
<feature type="compositionally biased region" description="Low complexity" evidence="7">
    <location>
        <begin position="293"/>
        <end position="309"/>
    </location>
</feature>
<dbReference type="InterPro" id="IPR001356">
    <property type="entry name" value="HD"/>
</dbReference>
<dbReference type="PRINTS" id="PR00031">
    <property type="entry name" value="HTHREPRESSR"/>
</dbReference>
<feature type="DNA-binding region" description="Homeobox" evidence="5">
    <location>
        <begin position="229"/>
        <end position="288"/>
    </location>
</feature>
<organism evidence="9 10">
    <name type="scientific">Pleurodeles waltl</name>
    <name type="common">Iberian ribbed newt</name>
    <dbReference type="NCBI Taxonomy" id="8319"/>
    <lineage>
        <taxon>Eukaryota</taxon>
        <taxon>Metazoa</taxon>
        <taxon>Chordata</taxon>
        <taxon>Craniata</taxon>
        <taxon>Vertebrata</taxon>
        <taxon>Euteleostomi</taxon>
        <taxon>Amphibia</taxon>
        <taxon>Batrachia</taxon>
        <taxon>Caudata</taxon>
        <taxon>Salamandroidea</taxon>
        <taxon>Salamandridae</taxon>
        <taxon>Pleurodelinae</taxon>
        <taxon>Pleurodeles</taxon>
    </lineage>
</organism>
<dbReference type="CDD" id="cd00086">
    <property type="entry name" value="homeodomain"/>
    <property type="match status" value="1"/>
</dbReference>
<dbReference type="PROSITE" id="PS50071">
    <property type="entry name" value="HOMEOBOX_2"/>
    <property type="match status" value="1"/>
</dbReference>
<dbReference type="PANTHER" id="PTHR24340:SF37">
    <property type="entry name" value="HOMEOBOX PROTEIN SLOU"/>
    <property type="match status" value="1"/>
</dbReference>
<dbReference type="Gene3D" id="1.10.10.60">
    <property type="entry name" value="Homeodomain-like"/>
    <property type="match status" value="1"/>
</dbReference>
<proteinExistence type="predicted"/>
<keyword evidence="3 5" id="KW-0371">Homeobox</keyword>
<dbReference type="InterPro" id="IPR050394">
    <property type="entry name" value="Homeobox_NK-like"/>
</dbReference>
<feature type="compositionally biased region" description="Basic residues" evidence="7">
    <location>
        <begin position="217"/>
        <end position="228"/>
    </location>
</feature>
<accession>A0AAV7QI83</accession>
<dbReference type="SMART" id="SM00389">
    <property type="entry name" value="HOX"/>
    <property type="match status" value="1"/>
</dbReference>
<evidence type="ECO:0000256" key="7">
    <source>
        <dbReference type="SAM" id="MobiDB-lite"/>
    </source>
</evidence>
<dbReference type="GO" id="GO:0000981">
    <property type="term" value="F:DNA-binding transcription factor activity, RNA polymerase II-specific"/>
    <property type="evidence" value="ECO:0007669"/>
    <property type="project" value="InterPro"/>
</dbReference>
<dbReference type="Pfam" id="PF00046">
    <property type="entry name" value="Homeodomain"/>
    <property type="match status" value="1"/>
</dbReference>
<keyword evidence="4 5" id="KW-0539">Nucleus</keyword>
<keyword evidence="10" id="KW-1185">Reference proteome</keyword>
<dbReference type="GO" id="GO:0000978">
    <property type="term" value="F:RNA polymerase II cis-regulatory region sequence-specific DNA binding"/>
    <property type="evidence" value="ECO:0007669"/>
    <property type="project" value="TreeGrafter"/>
</dbReference>
<sequence length="371" mass="40431">MLDRGGSKSPRQPQIPFSILDILDPKKYPPRQNGPGAGALRSPGAPPETLGEDERGQQGAESGIQRSEERLRGTLEPQGGGQRLHGAEERLQEGGEGLQVGVERLQCGQERPQERGERLQGVGERLRGARQRLHGPEEGGDGVEGRVQGAAERLQAGAACIGDVKVSFLGTSLSCEETHHVSEEGRTPQQGLWDDVSPQDEDVGGEEADEQDQGPQKPRHRTALASVKPRRARTAFSYEQLLALESKFRSGRYLSVCERLNLALALGLTETQVKIWFQNRRTKWKKQHPGTESNVSNSSPQLSSESSDSPSPPGTAYGSPHIHFQTFPTYSSGCNSVLFPPRASVPLIHARGALHTFFSPGSLTPFYSSHW</sequence>
<evidence type="ECO:0000256" key="1">
    <source>
        <dbReference type="ARBA" id="ARBA00004123"/>
    </source>
</evidence>
<dbReference type="InterPro" id="IPR000047">
    <property type="entry name" value="HTH_motif"/>
</dbReference>
<evidence type="ECO:0000256" key="4">
    <source>
        <dbReference type="ARBA" id="ARBA00023242"/>
    </source>
</evidence>
<dbReference type="GO" id="GO:0030154">
    <property type="term" value="P:cell differentiation"/>
    <property type="evidence" value="ECO:0007669"/>
    <property type="project" value="TreeGrafter"/>
</dbReference>
<comment type="caution">
    <text evidence="9">The sequence shown here is derived from an EMBL/GenBank/DDBJ whole genome shotgun (WGS) entry which is preliminary data.</text>
</comment>
<keyword evidence="2 5" id="KW-0238">DNA-binding</keyword>
<feature type="region of interest" description="Disordered" evidence="7">
    <location>
        <begin position="1"/>
        <end position="145"/>
    </location>
</feature>
<feature type="domain" description="Homeobox" evidence="8">
    <location>
        <begin position="227"/>
        <end position="287"/>
    </location>
</feature>
<name>A0AAV7QI83_PLEWA</name>
<dbReference type="Proteomes" id="UP001066276">
    <property type="component" value="Chromosome 6"/>
</dbReference>
<dbReference type="PRINTS" id="PR00024">
    <property type="entry name" value="HOMEOBOX"/>
</dbReference>
<dbReference type="GO" id="GO:0005634">
    <property type="term" value="C:nucleus"/>
    <property type="evidence" value="ECO:0007669"/>
    <property type="project" value="UniProtKB-SubCell"/>
</dbReference>
<evidence type="ECO:0000256" key="2">
    <source>
        <dbReference type="ARBA" id="ARBA00023125"/>
    </source>
</evidence>
<dbReference type="PANTHER" id="PTHR24340">
    <property type="entry name" value="HOMEOBOX PROTEIN NKX"/>
    <property type="match status" value="1"/>
</dbReference>
<dbReference type="AlphaFoldDB" id="A0AAV7QI83"/>
<feature type="compositionally biased region" description="Acidic residues" evidence="7">
    <location>
        <begin position="197"/>
        <end position="212"/>
    </location>
</feature>
<protein>
    <recommendedName>
        <fullName evidence="8">Homeobox domain-containing protein</fullName>
    </recommendedName>
</protein>
<dbReference type="InterPro" id="IPR020479">
    <property type="entry name" value="HD_metazoa"/>
</dbReference>
<comment type="subcellular location">
    <subcellularLocation>
        <location evidence="1 5 6">Nucleus</location>
    </subcellularLocation>
</comment>
<evidence type="ECO:0000256" key="5">
    <source>
        <dbReference type="PROSITE-ProRule" id="PRU00108"/>
    </source>
</evidence>
<dbReference type="SUPFAM" id="SSF46689">
    <property type="entry name" value="Homeodomain-like"/>
    <property type="match status" value="1"/>
</dbReference>
<evidence type="ECO:0000313" key="10">
    <source>
        <dbReference type="Proteomes" id="UP001066276"/>
    </source>
</evidence>
<dbReference type="InterPro" id="IPR009057">
    <property type="entry name" value="Homeodomain-like_sf"/>
</dbReference>
<dbReference type="EMBL" id="JANPWB010000010">
    <property type="protein sequence ID" value="KAJ1139785.1"/>
    <property type="molecule type" value="Genomic_DNA"/>
</dbReference>
<dbReference type="InterPro" id="IPR017970">
    <property type="entry name" value="Homeobox_CS"/>
</dbReference>
<reference evidence="9" key="1">
    <citation type="journal article" date="2022" name="bioRxiv">
        <title>Sequencing and chromosome-scale assembly of the giantPleurodeles waltlgenome.</title>
        <authorList>
            <person name="Brown T."/>
            <person name="Elewa A."/>
            <person name="Iarovenko S."/>
            <person name="Subramanian E."/>
            <person name="Araus A.J."/>
            <person name="Petzold A."/>
            <person name="Susuki M."/>
            <person name="Suzuki K.-i.T."/>
            <person name="Hayashi T."/>
            <person name="Toyoda A."/>
            <person name="Oliveira C."/>
            <person name="Osipova E."/>
            <person name="Leigh N.D."/>
            <person name="Simon A."/>
            <person name="Yun M.H."/>
        </authorList>
    </citation>
    <scope>NUCLEOTIDE SEQUENCE</scope>
    <source>
        <strain evidence="9">20211129_DDA</strain>
        <tissue evidence="9">Liver</tissue>
    </source>
</reference>